<keyword evidence="3" id="KW-1185">Reference proteome</keyword>
<dbReference type="InterPro" id="IPR024096">
    <property type="entry name" value="NO_sig/Golgi_transp_ligand-bd"/>
</dbReference>
<evidence type="ECO:0000313" key="2">
    <source>
        <dbReference type="EMBL" id="SFQ66025.1"/>
    </source>
</evidence>
<evidence type="ECO:0000313" key="3">
    <source>
        <dbReference type="Proteomes" id="UP000243106"/>
    </source>
</evidence>
<dbReference type="GO" id="GO:0020037">
    <property type="term" value="F:heme binding"/>
    <property type="evidence" value="ECO:0007669"/>
    <property type="project" value="InterPro"/>
</dbReference>
<dbReference type="RefSeq" id="WP_093015234.1">
    <property type="nucleotide sequence ID" value="NZ_FOXV01000017.1"/>
</dbReference>
<dbReference type="PANTHER" id="PTHR45655">
    <property type="entry name" value="GUANYLATE CYCLASE SOLUBLE SUBUNIT BETA-2"/>
    <property type="match status" value="1"/>
</dbReference>
<evidence type="ECO:0000259" key="1">
    <source>
        <dbReference type="Pfam" id="PF07700"/>
    </source>
</evidence>
<protein>
    <submittedName>
        <fullName evidence="2">Haem-NO-binding</fullName>
    </submittedName>
</protein>
<dbReference type="STRING" id="93684.SAMN05421853_1177"/>
<dbReference type="Pfam" id="PF07700">
    <property type="entry name" value="HNOB"/>
    <property type="match status" value="1"/>
</dbReference>
<sequence length="197" mass="21826">MHGLINTTLQCFMRDTYGDARWAKVLCALHLDAAGFEAMLSYEDELTARLVSAIAEELGRLPGTLLEDVGHYLVSHPRREALRRLLRFSGRSFRDFLHALDELPDRVRLAVPDLELPDIDLKAVDENRIVFAIRDKPPGASHVLLGLLRAMSDDYGALAILDLTKGRGDRDLLSISVAQDRFSAGRAFSLAGEARTG</sequence>
<dbReference type="EMBL" id="FOXV01000017">
    <property type="protein sequence ID" value="SFQ66025.1"/>
    <property type="molecule type" value="Genomic_DNA"/>
</dbReference>
<proteinExistence type="predicted"/>
<dbReference type="SUPFAM" id="SSF111126">
    <property type="entry name" value="Ligand-binding domain in the NO signalling and Golgi transport"/>
    <property type="match status" value="1"/>
</dbReference>
<dbReference type="InterPro" id="IPR038158">
    <property type="entry name" value="H-NOX_domain_sf"/>
</dbReference>
<accession>A0A1I6ABI5</accession>
<gene>
    <name evidence="2" type="ORF">SAMN05421853_1177</name>
</gene>
<dbReference type="Gene3D" id="3.90.1520.10">
    <property type="entry name" value="H-NOX domain"/>
    <property type="match status" value="1"/>
</dbReference>
<dbReference type="Proteomes" id="UP000243106">
    <property type="component" value="Unassembled WGS sequence"/>
</dbReference>
<dbReference type="PANTHER" id="PTHR45655:SF13">
    <property type="entry name" value="SOLUBLE GUANYLATE CYCLASE GCY-32-RELATED"/>
    <property type="match status" value="1"/>
</dbReference>
<feature type="domain" description="Heme NO-binding" evidence="1">
    <location>
        <begin position="2"/>
        <end position="155"/>
    </location>
</feature>
<dbReference type="AlphaFoldDB" id="A0A1I6ABI5"/>
<organism evidence="2 3">
    <name type="scientific">Roseivivax halotolerans</name>
    <dbReference type="NCBI Taxonomy" id="93684"/>
    <lineage>
        <taxon>Bacteria</taxon>
        <taxon>Pseudomonadati</taxon>
        <taxon>Pseudomonadota</taxon>
        <taxon>Alphaproteobacteria</taxon>
        <taxon>Rhodobacterales</taxon>
        <taxon>Roseobacteraceae</taxon>
        <taxon>Roseivivax</taxon>
    </lineage>
</organism>
<reference evidence="3" key="1">
    <citation type="submission" date="2016-10" db="EMBL/GenBank/DDBJ databases">
        <authorList>
            <person name="Varghese N."/>
            <person name="Submissions S."/>
        </authorList>
    </citation>
    <scope>NUCLEOTIDE SEQUENCE [LARGE SCALE GENOMIC DNA]</scope>
    <source>
        <strain evidence="3">JCM 10271</strain>
    </source>
</reference>
<dbReference type="InterPro" id="IPR011644">
    <property type="entry name" value="Heme_NO-bd"/>
</dbReference>
<name>A0A1I6ABI5_9RHOB</name>